<protein>
    <submittedName>
        <fullName evidence="1">Uncharacterized protein</fullName>
    </submittedName>
</protein>
<name>A0A6C0IYS5_9ZZZZ</name>
<sequence length="149" mass="17425">MDFHFIKLNYNGTYLSLVDPNSKSRFVCFAEKDMAMKCVDYASEFRARNRIWPSLDMSSENRKLELNEEVQFPYGSPRIIKRSLDIETFDFTTLDKIACRTNVSFYCIIAFDVIFRNDSESIKMSGQEMDGVANPEDFGEWMDFSLKIK</sequence>
<reference evidence="1" key="1">
    <citation type="journal article" date="2020" name="Nature">
        <title>Giant virus diversity and host interactions through global metagenomics.</title>
        <authorList>
            <person name="Schulz F."/>
            <person name="Roux S."/>
            <person name="Paez-Espino D."/>
            <person name="Jungbluth S."/>
            <person name="Walsh D.A."/>
            <person name="Denef V.J."/>
            <person name="McMahon K.D."/>
            <person name="Konstantinidis K.T."/>
            <person name="Eloe-Fadrosh E.A."/>
            <person name="Kyrpides N.C."/>
            <person name="Woyke T."/>
        </authorList>
    </citation>
    <scope>NUCLEOTIDE SEQUENCE</scope>
    <source>
        <strain evidence="1">GVMAG-M-3300025652-16</strain>
    </source>
</reference>
<proteinExistence type="predicted"/>
<dbReference type="EMBL" id="MN740292">
    <property type="protein sequence ID" value="QHT98501.1"/>
    <property type="molecule type" value="Genomic_DNA"/>
</dbReference>
<evidence type="ECO:0000313" key="1">
    <source>
        <dbReference type="EMBL" id="QHT98501.1"/>
    </source>
</evidence>
<dbReference type="AlphaFoldDB" id="A0A6C0IYS5"/>
<accession>A0A6C0IYS5</accession>
<organism evidence="1">
    <name type="scientific">viral metagenome</name>
    <dbReference type="NCBI Taxonomy" id="1070528"/>
    <lineage>
        <taxon>unclassified sequences</taxon>
        <taxon>metagenomes</taxon>
        <taxon>organismal metagenomes</taxon>
    </lineage>
</organism>